<comment type="similarity">
    <text evidence="2">Belongs to the EAF1 family.</text>
</comment>
<dbReference type="InterPro" id="IPR014012">
    <property type="entry name" value="HSA_dom"/>
</dbReference>
<feature type="region of interest" description="Disordered" evidence="10">
    <location>
        <begin position="437"/>
        <end position="522"/>
    </location>
</feature>
<dbReference type="GO" id="GO:0006325">
    <property type="term" value="P:chromatin organization"/>
    <property type="evidence" value="ECO:0007669"/>
    <property type="project" value="UniProtKB-KW"/>
</dbReference>
<feature type="compositionally biased region" description="Basic and acidic residues" evidence="10">
    <location>
        <begin position="191"/>
        <end position="203"/>
    </location>
</feature>
<reference evidence="13" key="1">
    <citation type="submission" date="2020-01" db="EMBL/GenBank/DDBJ databases">
        <title>Genome Sequencing of Three Apophysomyces-Like Fungal Strains Confirms a Novel Fungal Genus in the Mucoromycota with divergent Burkholderia-like Endosymbiotic Bacteria.</title>
        <authorList>
            <person name="Stajich J.E."/>
            <person name="Macias A.M."/>
            <person name="Carter-House D."/>
            <person name="Lovett B."/>
            <person name="Kasson L.R."/>
            <person name="Berry K."/>
            <person name="Grigoriev I."/>
            <person name="Chang Y."/>
            <person name="Spatafora J."/>
            <person name="Kasson M.T."/>
        </authorList>
    </citation>
    <scope>NUCLEOTIDE SEQUENCE</scope>
    <source>
        <strain evidence="13">NRRL A-21654</strain>
    </source>
</reference>
<accession>A0A8H7BR55</accession>
<evidence type="ECO:0000259" key="12">
    <source>
        <dbReference type="PROSITE" id="PS51204"/>
    </source>
</evidence>
<evidence type="ECO:0000256" key="3">
    <source>
        <dbReference type="ARBA" id="ARBA00022763"/>
    </source>
</evidence>
<feature type="compositionally biased region" description="Low complexity" evidence="10">
    <location>
        <begin position="861"/>
        <end position="880"/>
    </location>
</feature>
<comment type="subcellular location">
    <subcellularLocation>
        <location evidence="1">Nucleus</location>
    </subcellularLocation>
</comment>
<dbReference type="InterPro" id="IPR009057">
    <property type="entry name" value="Homeodomain-like_sf"/>
</dbReference>
<keyword evidence="5" id="KW-0234">DNA repair</keyword>
<evidence type="ECO:0000259" key="11">
    <source>
        <dbReference type="PROSITE" id="PS50090"/>
    </source>
</evidence>
<feature type="compositionally biased region" description="Polar residues" evidence="10">
    <location>
        <begin position="7"/>
        <end position="16"/>
    </location>
</feature>
<feature type="compositionally biased region" description="Basic and acidic residues" evidence="10">
    <location>
        <begin position="1181"/>
        <end position="1196"/>
    </location>
</feature>
<dbReference type="PROSITE" id="PS50090">
    <property type="entry name" value="MYB_LIKE"/>
    <property type="match status" value="1"/>
</dbReference>
<dbReference type="GO" id="GO:0005634">
    <property type="term" value="C:nucleus"/>
    <property type="evidence" value="ECO:0007669"/>
    <property type="project" value="UniProtKB-SubCell"/>
</dbReference>
<dbReference type="GO" id="GO:0006281">
    <property type="term" value="P:DNA repair"/>
    <property type="evidence" value="ECO:0007669"/>
    <property type="project" value="UniProtKB-KW"/>
</dbReference>
<keyword evidence="14" id="KW-1185">Reference proteome</keyword>
<feature type="compositionally biased region" description="Polar residues" evidence="10">
    <location>
        <begin position="783"/>
        <end position="801"/>
    </location>
</feature>
<dbReference type="Proteomes" id="UP000605846">
    <property type="component" value="Unassembled WGS sequence"/>
</dbReference>
<dbReference type="GO" id="GO:0003682">
    <property type="term" value="F:chromatin binding"/>
    <property type="evidence" value="ECO:0007669"/>
    <property type="project" value="TreeGrafter"/>
</dbReference>
<dbReference type="InterPro" id="IPR001005">
    <property type="entry name" value="SANT/Myb"/>
</dbReference>
<evidence type="ECO:0000313" key="13">
    <source>
        <dbReference type="EMBL" id="KAF7724690.1"/>
    </source>
</evidence>
<dbReference type="SMART" id="SM00717">
    <property type="entry name" value="SANT"/>
    <property type="match status" value="1"/>
</dbReference>
<dbReference type="SMART" id="SM00573">
    <property type="entry name" value="HSA"/>
    <property type="match status" value="1"/>
</dbReference>
<dbReference type="SUPFAM" id="SSF46689">
    <property type="entry name" value="Homeodomain-like"/>
    <property type="match status" value="1"/>
</dbReference>
<dbReference type="PANTHER" id="PTHR46459:SF1">
    <property type="entry name" value="E1A-BINDING PROTEIN P400"/>
    <property type="match status" value="1"/>
</dbReference>
<feature type="coiled-coil region" evidence="9">
    <location>
        <begin position="39"/>
        <end position="71"/>
    </location>
</feature>
<feature type="compositionally biased region" description="Basic and acidic residues" evidence="10">
    <location>
        <begin position="142"/>
        <end position="153"/>
    </location>
</feature>
<evidence type="ECO:0000256" key="9">
    <source>
        <dbReference type="SAM" id="Coils"/>
    </source>
</evidence>
<dbReference type="EMBL" id="JABAYA010000113">
    <property type="protein sequence ID" value="KAF7724690.1"/>
    <property type="molecule type" value="Genomic_DNA"/>
</dbReference>
<feature type="compositionally biased region" description="Polar residues" evidence="10">
    <location>
        <begin position="971"/>
        <end position="984"/>
    </location>
</feature>
<keyword evidence="9" id="KW-0175">Coiled coil</keyword>
<dbReference type="Pfam" id="PF13921">
    <property type="entry name" value="Myb_DNA-bind_6"/>
    <property type="match status" value="1"/>
</dbReference>
<dbReference type="PANTHER" id="PTHR46459">
    <property type="entry name" value="E1A-BINDING PROTEIN P400-RELATED"/>
    <property type="match status" value="1"/>
</dbReference>
<feature type="region of interest" description="Disordered" evidence="10">
    <location>
        <begin position="1093"/>
        <end position="1120"/>
    </location>
</feature>
<proteinExistence type="inferred from homology"/>
<evidence type="ECO:0000313" key="14">
    <source>
        <dbReference type="Proteomes" id="UP000605846"/>
    </source>
</evidence>
<keyword evidence="4" id="KW-0156">Chromatin regulator</keyword>
<sequence length="1196" mass="131420">MAADISNHPTTGQESPTAEKSHSSIPLVGSVSQVGKNHLTSLKINIEELRIQAEEDRKEKLRQAFSSHRETLLKELFVIMGQKEGGSDGVMDFLEDSDVTNLDNEKWNKFLDKHKLSISPETPSEEEPISEEMMVDGVSDAQRPEDKSGDLAKKSARRMPPPPARMVTRGVSGAIRHKSVEEILAGLDNKELDSLPTPQKEKVPSLSLTTETAVHQQVSAPRPSARRTPQRTITPLLRRSDSKNYPILTYNGHKFLDRRSDKFSTFDLYAWQLRANAQPLYKSLQTARKILTTHDWMLARDELKSIKTIQSIENLKKGNMWSLRQLKRQKSVPRTKTHWDSLLDEMKWMRTDYKEERKWKIACAFMLSRAVLEWHKAEDKSSLCVKALIPSPVEYKDSEKALESNTMSLEGPNQMPDIAMGASDNQGIVLNEAQDMPVSPTKEEESTPASSVIPELSPGNTGEVIQQVQQPSAGEGVEADHQQSSGPSVPEPPKRKETETPTTTTTTTTSMTAEEPEAMPTLSLETIEKIRTAVKTLSLDVPTLVLSDEEFADFNVDTVFPELLLYEPPKPDANDPYFDESEYGRIVPISKLSTRKLKFKKPQRLSRKRTADGQQIVIYEEEEDKKDIKVLPRHERYDTAPLLSPLFAPKRLKDIPAQQPPTPQPPSGERSTSAWSEEDDICLISLILQYSFNWELICDAFNTVRTPINGEKRTPWECHEHWKRNNLTSLSGQVNSAYVAKLKKDLSKRQSLFKFDSAKKRQRQYNIFEAIKKTQKKREESQRTSNTVAPPRSTIETYGMSSTGQRLPTAMEMSMHKAQRDRQMAQALLEQRQYSLAAQPSNGVARATHTGAMPLQHAQVPAQPRPATTSASAATPPTPTASSAAVAAAAAAAAAANRVMTASSGGVARPPQIPSNQVATGLPLNRYPAAQLHLLRQHQMFLAAGQAPGQARPPVSAPIQRFANVVPVSQPQAAHSPATNTEFMQQQQPQQVSQVASPALPQQGPAQSPHQATMHANTANPLLQLAQMGYAIPQLAPSQQAQLQRYLAQFQMRTAATTQAQAQAQIQAQAAAAAAAAAVAAGGTAATAGAGGVGGAGGQGSPQAPQILGSPGINQNTPSPQQLASAIAASNGGLSAALLAAQQQQQRFQVAQFQQALQLQQQLQQAQQVQHAQAQAQQEFLRAKEAEERQKKSDHP</sequence>
<evidence type="ECO:0000256" key="1">
    <source>
        <dbReference type="ARBA" id="ARBA00004123"/>
    </source>
</evidence>
<gene>
    <name evidence="13" type="primary">EAF1</name>
    <name evidence="13" type="ORF">EC973_000798</name>
</gene>
<feature type="compositionally biased region" description="Low complexity" evidence="10">
    <location>
        <begin position="985"/>
        <end position="999"/>
    </location>
</feature>
<evidence type="ECO:0000256" key="7">
    <source>
        <dbReference type="ARBA" id="ARBA00025178"/>
    </source>
</evidence>
<feature type="compositionally biased region" description="Low complexity" evidence="10">
    <location>
        <begin position="500"/>
        <end position="513"/>
    </location>
</feature>
<dbReference type="GO" id="GO:0035267">
    <property type="term" value="C:NuA4 histone acetyltransferase complex"/>
    <property type="evidence" value="ECO:0007669"/>
    <property type="project" value="TreeGrafter"/>
</dbReference>
<feature type="region of interest" description="Disordered" evidence="10">
    <location>
        <begin position="137"/>
        <end position="168"/>
    </location>
</feature>
<feature type="compositionally biased region" description="Low complexity" evidence="10">
    <location>
        <begin position="1167"/>
        <end position="1178"/>
    </location>
</feature>
<feature type="region of interest" description="Disordered" evidence="10">
    <location>
        <begin position="773"/>
        <end position="801"/>
    </location>
</feature>
<evidence type="ECO:0000256" key="4">
    <source>
        <dbReference type="ARBA" id="ARBA00022853"/>
    </source>
</evidence>
<keyword evidence="6" id="KW-0539">Nucleus</keyword>
<dbReference type="AlphaFoldDB" id="A0A8H7BR55"/>
<feature type="region of interest" description="Disordered" evidence="10">
    <location>
        <begin position="1167"/>
        <end position="1196"/>
    </location>
</feature>
<dbReference type="Pfam" id="PF07529">
    <property type="entry name" value="HSA"/>
    <property type="match status" value="1"/>
</dbReference>
<evidence type="ECO:0000256" key="10">
    <source>
        <dbReference type="SAM" id="MobiDB-lite"/>
    </source>
</evidence>
<keyword evidence="3" id="KW-0227">DNA damage</keyword>
<evidence type="ECO:0000256" key="5">
    <source>
        <dbReference type="ARBA" id="ARBA00023204"/>
    </source>
</evidence>
<evidence type="ECO:0000256" key="6">
    <source>
        <dbReference type="ARBA" id="ARBA00023242"/>
    </source>
</evidence>
<feature type="region of interest" description="Disordered" evidence="10">
    <location>
        <begin position="1"/>
        <end position="30"/>
    </location>
</feature>
<dbReference type="OrthoDB" id="5364245at2759"/>
<comment type="caution">
    <text evidence="13">The sequence shown here is derived from an EMBL/GenBank/DDBJ whole genome shotgun (WGS) entry which is preliminary data.</text>
</comment>
<dbReference type="Gene3D" id="1.10.10.60">
    <property type="entry name" value="Homeodomain-like"/>
    <property type="match status" value="1"/>
</dbReference>
<feature type="region of interest" description="Disordered" evidence="10">
    <location>
        <begin position="858"/>
        <end position="880"/>
    </location>
</feature>
<name>A0A8H7BR55_9FUNG</name>
<evidence type="ECO:0000256" key="8">
    <source>
        <dbReference type="ARBA" id="ARBA00029670"/>
    </source>
</evidence>
<feature type="compositionally biased region" description="Polar residues" evidence="10">
    <location>
        <begin position="458"/>
        <end position="472"/>
    </location>
</feature>
<comment type="function">
    <text evidence="7">Component of the NuA4 histone acetyltransferase complex which is involved in transcriptional activation of selected genes principally by acetylation of nucleosomal histone H4 and H2A. The NuA4 complex is also involved in DNA repair.</text>
</comment>
<feature type="region of interest" description="Disordered" evidence="10">
    <location>
        <begin position="971"/>
        <end position="1012"/>
    </location>
</feature>
<feature type="region of interest" description="Disordered" evidence="10">
    <location>
        <begin position="653"/>
        <end position="673"/>
    </location>
</feature>
<feature type="domain" description="Myb-like" evidence="11">
    <location>
        <begin position="667"/>
        <end position="726"/>
    </location>
</feature>
<protein>
    <recommendedName>
        <fullName evidence="8">Vacuolar import and degradation protein 21</fullName>
    </recommendedName>
</protein>
<organism evidence="13 14">
    <name type="scientific">Apophysomyces ossiformis</name>
    <dbReference type="NCBI Taxonomy" id="679940"/>
    <lineage>
        <taxon>Eukaryota</taxon>
        <taxon>Fungi</taxon>
        <taxon>Fungi incertae sedis</taxon>
        <taxon>Mucoromycota</taxon>
        <taxon>Mucoromycotina</taxon>
        <taxon>Mucoromycetes</taxon>
        <taxon>Mucorales</taxon>
        <taxon>Mucorineae</taxon>
        <taxon>Mucoraceae</taxon>
        <taxon>Apophysomyces</taxon>
    </lineage>
</organism>
<feature type="domain" description="HSA" evidence="12">
    <location>
        <begin position="326"/>
        <end position="402"/>
    </location>
</feature>
<feature type="region of interest" description="Disordered" evidence="10">
    <location>
        <begin position="191"/>
        <end position="210"/>
    </location>
</feature>
<dbReference type="PROSITE" id="PS51204">
    <property type="entry name" value="HSA"/>
    <property type="match status" value="1"/>
</dbReference>
<dbReference type="CDD" id="cd00167">
    <property type="entry name" value="SANT"/>
    <property type="match status" value="1"/>
</dbReference>
<evidence type="ECO:0000256" key="2">
    <source>
        <dbReference type="ARBA" id="ARBA00008913"/>
    </source>
</evidence>